<organism evidence="2 3">
    <name type="scientific">Ectocarpus siliculosus</name>
    <name type="common">Brown alga</name>
    <name type="synonym">Conferva siliculosa</name>
    <dbReference type="NCBI Taxonomy" id="2880"/>
    <lineage>
        <taxon>Eukaryota</taxon>
        <taxon>Sar</taxon>
        <taxon>Stramenopiles</taxon>
        <taxon>Ochrophyta</taxon>
        <taxon>PX clade</taxon>
        <taxon>Phaeophyceae</taxon>
        <taxon>Ectocarpales</taxon>
        <taxon>Ectocarpaceae</taxon>
        <taxon>Ectocarpus</taxon>
    </lineage>
</organism>
<feature type="compositionally biased region" description="Low complexity" evidence="1">
    <location>
        <begin position="129"/>
        <end position="138"/>
    </location>
</feature>
<name>D7FIC2_ECTSI</name>
<dbReference type="InParanoid" id="D7FIC2"/>
<sequence>MAMRRSRSGADGQPTPDITEKVVADATDEEQSSDDEAPEEVSAAAATALAGRRRKAEHQARQATAAPKRKRARTSSSSKAADDGGGDKKPSSGEGEPADGLELPSDLLLRVKSGGLQRMEADVLEAEEQAAAAAAAATGQGGRRKARAKAGDASRSDNFRLVVLDEDDGGVDADDESKAHAAESAKNFLRDRMGSRKRVSHSLFKARKRLGPSPNF</sequence>
<dbReference type="EMBL" id="FN649748">
    <property type="protein sequence ID" value="CBJ28746.1"/>
    <property type="molecule type" value="Genomic_DNA"/>
</dbReference>
<evidence type="ECO:0000256" key="1">
    <source>
        <dbReference type="SAM" id="MobiDB-lite"/>
    </source>
</evidence>
<proteinExistence type="predicted"/>
<feature type="region of interest" description="Disordered" evidence="1">
    <location>
        <begin position="127"/>
        <end position="154"/>
    </location>
</feature>
<feature type="compositionally biased region" description="Acidic residues" evidence="1">
    <location>
        <begin position="26"/>
        <end position="39"/>
    </location>
</feature>
<feature type="compositionally biased region" description="Basic residues" evidence="1">
    <location>
        <begin position="195"/>
        <end position="210"/>
    </location>
</feature>
<evidence type="ECO:0000313" key="2">
    <source>
        <dbReference type="EMBL" id="CBJ28746.1"/>
    </source>
</evidence>
<evidence type="ECO:0000313" key="3">
    <source>
        <dbReference type="Proteomes" id="UP000002630"/>
    </source>
</evidence>
<feature type="region of interest" description="Disordered" evidence="1">
    <location>
        <begin position="168"/>
        <end position="216"/>
    </location>
</feature>
<feature type="region of interest" description="Disordered" evidence="1">
    <location>
        <begin position="1"/>
        <end position="106"/>
    </location>
</feature>
<gene>
    <name evidence="2" type="ORF">Esi_0119_0042</name>
</gene>
<feature type="compositionally biased region" description="Basic and acidic residues" evidence="1">
    <location>
        <begin position="176"/>
        <end position="194"/>
    </location>
</feature>
<dbReference type="Proteomes" id="UP000002630">
    <property type="component" value="Linkage Group LG23"/>
</dbReference>
<feature type="compositionally biased region" description="Low complexity" evidence="1">
    <location>
        <begin position="40"/>
        <end position="50"/>
    </location>
</feature>
<dbReference type="EMBL" id="FN647870">
    <property type="protein sequence ID" value="CBJ28746.1"/>
    <property type="molecule type" value="Genomic_DNA"/>
</dbReference>
<feature type="compositionally biased region" description="Basic and acidic residues" evidence="1">
    <location>
        <begin position="80"/>
        <end position="91"/>
    </location>
</feature>
<accession>D7FIC2</accession>
<protein>
    <submittedName>
        <fullName evidence="2">Uncharacterized protein</fullName>
    </submittedName>
</protein>
<reference evidence="2 3" key="1">
    <citation type="journal article" date="2010" name="Nature">
        <title>The Ectocarpus genome and the independent evolution of multicellularity in brown algae.</title>
        <authorList>
            <person name="Cock J.M."/>
            <person name="Sterck L."/>
            <person name="Rouze P."/>
            <person name="Scornet D."/>
            <person name="Allen A.E."/>
            <person name="Amoutzias G."/>
            <person name="Anthouard V."/>
            <person name="Artiguenave F."/>
            <person name="Aury J.M."/>
            <person name="Badger J.H."/>
            <person name="Beszteri B."/>
            <person name="Billiau K."/>
            <person name="Bonnet E."/>
            <person name="Bothwell J.H."/>
            <person name="Bowler C."/>
            <person name="Boyen C."/>
            <person name="Brownlee C."/>
            <person name="Carrano C.J."/>
            <person name="Charrier B."/>
            <person name="Cho G.Y."/>
            <person name="Coelho S.M."/>
            <person name="Collen J."/>
            <person name="Corre E."/>
            <person name="Da Silva C."/>
            <person name="Delage L."/>
            <person name="Delaroque N."/>
            <person name="Dittami S.M."/>
            <person name="Doulbeau S."/>
            <person name="Elias M."/>
            <person name="Farnham G."/>
            <person name="Gachon C.M."/>
            <person name="Gschloessl B."/>
            <person name="Heesch S."/>
            <person name="Jabbari K."/>
            <person name="Jubin C."/>
            <person name="Kawai H."/>
            <person name="Kimura K."/>
            <person name="Kloareg B."/>
            <person name="Kupper F.C."/>
            <person name="Lang D."/>
            <person name="Le Bail A."/>
            <person name="Leblanc C."/>
            <person name="Lerouge P."/>
            <person name="Lohr M."/>
            <person name="Lopez P.J."/>
            <person name="Martens C."/>
            <person name="Maumus F."/>
            <person name="Michel G."/>
            <person name="Miranda-Saavedra D."/>
            <person name="Morales J."/>
            <person name="Moreau H."/>
            <person name="Motomura T."/>
            <person name="Nagasato C."/>
            <person name="Napoli C.A."/>
            <person name="Nelson D.R."/>
            <person name="Nyvall-Collen P."/>
            <person name="Peters A.F."/>
            <person name="Pommier C."/>
            <person name="Potin P."/>
            <person name="Poulain J."/>
            <person name="Quesneville H."/>
            <person name="Read B."/>
            <person name="Rensing S.A."/>
            <person name="Ritter A."/>
            <person name="Rousvoal S."/>
            <person name="Samanta M."/>
            <person name="Samson G."/>
            <person name="Schroeder D.C."/>
            <person name="Segurens B."/>
            <person name="Strittmatter M."/>
            <person name="Tonon T."/>
            <person name="Tregear J.W."/>
            <person name="Valentin K."/>
            <person name="von Dassow P."/>
            <person name="Yamagishi T."/>
            <person name="Van de Peer Y."/>
            <person name="Wincker P."/>
        </authorList>
    </citation>
    <scope>NUCLEOTIDE SEQUENCE [LARGE SCALE GENOMIC DNA]</scope>
    <source>
        <strain evidence="3">Ec32 / CCAP1310/4</strain>
    </source>
</reference>
<dbReference type="OrthoDB" id="10538323at2759"/>
<keyword evidence="3" id="KW-1185">Reference proteome</keyword>
<dbReference type="AlphaFoldDB" id="D7FIC2"/>